<sequence length="116" mass="13421">PDPPQPHFVLKETQDLDTSTFHKQAQTISDWLFLPHRSPRTLPSLHHYTLIYGLSTLRQRITDLVNLDLQLYHKYASLLSDEEAAEKAFAYTGWSWFPPRDATLEALSRCELEGLL</sequence>
<evidence type="ECO:0000313" key="2">
    <source>
        <dbReference type="Proteomes" id="UP000800040"/>
    </source>
</evidence>
<dbReference type="Proteomes" id="UP000800040">
    <property type="component" value="Unassembled WGS sequence"/>
</dbReference>
<dbReference type="EMBL" id="ML975296">
    <property type="protein sequence ID" value="KAF1834813.1"/>
    <property type="molecule type" value="Genomic_DNA"/>
</dbReference>
<feature type="non-terminal residue" evidence="1">
    <location>
        <position position="1"/>
    </location>
</feature>
<proteinExistence type="predicted"/>
<dbReference type="OrthoDB" id="3694556at2759"/>
<accession>A0A6A5KMR1</accession>
<reference evidence="1" key="1">
    <citation type="submission" date="2020-01" db="EMBL/GenBank/DDBJ databases">
        <authorList>
            <consortium name="DOE Joint Genome Institute"/>
            <person name="Haridas S."/>
            <person name="Albert R."/>
            <person name="Binder M."/>
            <person name="Bloem J."/>
            <person name="Labutti K."/>
            <person name="Salamov A."/>
            <person name="Andreopoulos B."/>
            <person name="Baker S.E."/>
            <person name="Barry K."/>
            <person name="Bills G."/>
            <person name="Bluhm B.H."/>
            <person name="Cannon C."/>
            <person name="Castanera R."/>
            <person name="Culley D.E."/>
            <person name="Daum C."/>
            <person name="Ezra D."/>
            <person name="Gonzalez J.B."/>
            <person name="Henrissat B."/>
            <person name="Kuo A."/>
            <person name="Liang C."/>
            <person name="Lipzen A."/>
            <person name="Lutzoni F."/>
            <person name="Magnuson J."/>
            <person name="Mondo S."/>
            <person name="Nolan M."/>
            <person name="Ohm R."/>
            <person name="Pangilinan J."/>
            <person name="Park H.-J."/>
            <person name="Ramirez L."/>
            <person name="Alfaro M."/>
            <person name="Sun H."/>
            <person name="Tritt A."/>
            <person name="Yoshinaga Y."/>
            <person name="Zwiers L.-H."/>
            <person name="Turgeon B.G."/>
            <person name="Goodwin S.B."/>
            <person name="Spatafora J.W."/>
            <person name="Crous P.W."/>
            <person name="Grigoriev I.V."/>
        </authorList>
    </citation>
    <scope>NUCLEOTIDE SEQUENCE</scope>
    <source>
        <strain evidence="1">P77</strain>
    </source>
</reference>
<dbReference type="AlphaFoldDB" id="A0A6A5KMR1"/>
<name>A0A6A5KMR1_9PLEO</name>
<evidence type="ECO:0000313" key="1">
    <source>
        <dbReference type="EMBL" id="KAF1834813.1"/>
    </source>
</evidence>
<gene>
    <name evidence="1" type="ORF">BDW02DRAFT_464628</name>
</gene>
<organism evidence="1 2">
    <name type="scientific">Decorospora gaudefroyi</name>
    <dbReference type="NCBI Taxonomy" id="184978"/>
    <lineage>
        <taxon>Eukaryota</taxon>
        <taxon>Fungi</taxon>
        <taxon>Dikarya</taxon>
        <taxon>Ascomycota</taxon>
        <taxon>Pezizomycotina</taxon>
        <taxon>Dothideomycetes</taxon>
        <taxon>Pleosporomycetidae</taxon>
        <taxon>Pleosporales</taxon>
        <taxon>Pleosporineae</taxon>
        <taxon>Pleosporaceae</taxon>
        <taxon>Decorospora</taxon>
    </lineage>
</organism>
<keyword evidence="2" id="KW-1185">Reference proteome</keyword>
<protein>
    <submittedName>
        <fullName evidence="1">Uncharacterized protein</fullName>
    </submittedName>
</protein>
<feature type="non-terminal residue" evidence="1">
    <location>
        <position position="116"/>
    </location>
</feature>